<sequence>MIRLTYSIAKNIEWPEKSTPFKIHVITTDEALKSEFRKTSQSQKIDGRNVEVTFTSYVMVPQGADAIMVTNRYNSTIPSLLDRIGGTPTLLFTDRYDKQRDVMVNILDKSSEALTFEINRANVTNQGLIIKSEMRSLGGSEVDLAKIFKQVRDSVRAMELRAQELKVVFDSLNFATTVSRRLFREQDRIIQDRNDEIAFKQSQIDDQNSILDSLREEFAESEKKLIALTSQLDNREKQLAVLSEEISLQADKVEEGNKTLAEQQERIAAQNEEIAQREQRLDEMSTVVNSQQSALVFLILFLVVVVVFLFLIFTAYRARKRAAKKLAEQKEDLARLLDELQDTQSQLVQSEKMASLGVLTAGIAHEINNAINFVYSGIHVLSDKFSEIRPVISHVTELDEDDKNLKKSIKELVQEREDVSYDEAQGVIDQMITSIKVGAERTTEIVKGLRIFSRSETEKKTNIDIHNDLDVALLLLNSRHKDAVKINKHFADQIPEIQGFKGQLSQAFLNIISNSIDSVNQKGKGGEIDIFTSKNGASVEVKIKDNGVGMSEVDRQKIFDPFFTTKKVGAGTGLGLSITYGIIERHGGTIVVHSKLDEGAEFIIKLPLES</sequence>
<dbReference type="AlphaFoldDB" id="A0A239MBE6"/>
<keyword evidence="4" id="KW-0812">Transmembrane</keyword>
<keyword evidence="4" id="KW-0472">Membrane</keyword>
<dbReference type="PRINTS" id="PR00344">
    <property type="entry name" value="BCTRLSENSOR"/>
</dbReference>
<reference evidence="6 7" key="1">
    <citation type="submission" date="2017-06" db="EMBL/GenBank/DDBJ databases">
        <authorList>
            <person name="Kim H.J."/>
            <person name="Triplett B.A."/>
        </authorList>
    </citation>
    <scope>NUCLEOTIDE SEQUENCE [LARGE SCALE GENOMIC DNA]</scope>
    <source>
        <strain evidence="6 7">DSM 19307</strain>
    </source>
</reference>
<evidence type="ECO:0000313" key="6">
    <source>
        <dbReference type="EMBL" id="SNT40056.1"/>
    </source>
</evidence>
<dbReference type="Pfam" id="PF13689">
    <property type="entry name" value="DUF4154"/>
    <property type="match status" value="1"/>
</dbReference>
<dbReference type="Gene3D" id="1.10.287.130">
    <property type="match status" value="1"/>
</dbReference>
<dbReference type="EC" id="2.7.13.3" evidence="2"/>
<dbReference type="InterPro" id="IPR036890">
    <property type="entry name" value="HATPase_C_sf"/>
</dbReference>
<dbReference type="PANTHER" id="PTHR43065:SF50">
    <property type="entry name" value="HISTIDINE KINASE"/>
    <property type="match status" value="1"/>
</dbReference>
<evidence type="ECO:0000256" key="2">
    <source>
        <dbReference type="ARBA" id="ARBA00012438"/>
    </source>
</evidence>
<feature type="coiled-coil region" evidence="3">
    <location>
        <begin position="319"/>
        <end position="353"/>
    </location>
</feature>
<gene>
    <name evidence="6" type="ORF">SAMN05421640_3787</name>
</gene>
<dbReference type="Gene3D" id="3.30.565.10">
    <property type="entry name" value="Histidine kinase-like ATPase, C-terminal domain"/>
    <property type="match status" value="1"/>
</dbReference>
<feature type="coiled-coil region" evidence="3">
    <location>
        <begin position="197"/>
        <end position="287"/>
    </location>
</feature>
<keyword evidence="3" id="KW-0175">Coiled coil</keyword>
<dbReference type="SMART" id="SM00387">
    <property type="entry name" value="HATPase_c"/>
    <property type="match status" value="1"/>
</dbReference>
<feature type="domain" description="Histidine kinase" evidence="5">
    <location>
        <begin position="362"/>
        <end position="610"/>
    </location>
</feature>
<dbReference type="InterPro" id="IPR025293">
    <property type="entry name" value="YfiR/HmsC-like"/>
</dbReference>
<name>A0A239MBE6_EKHLU</name>
<dbReference type="PROSITE" id="PS50109">
    <property type="entry name" value="HIS_KIN"/>
    <property type="match status" value="1"/>
</dbReference>
<evidence type="ECO:0000256" key="4">
    <source>
        <dbReference type="SAM" id="Phobius"/>
    </source>
</evidence>
<dbReference type="InterPro" id="IPR005467">
    <property type="entry name" value="His_kinase_dom"/>
</dbReference>
<dbReference type="GO" id="GO:0004673">
    <property type="term" value="F:protein histidine kinase activity"/>
    <property type="evidence" value="ECO:0007669"/>
    <property type="project" value="UniProtKB-EC"/>
</dbReference>
<evidence type="ECO:0000259" key="5">
    <source>
        <dbReference type="PROSITE" id="PS50109"/>
    </source>
</evidence>
<proteinExistence type="predicted"/>
<evidence type="ECO:0000256" key="3">
    <source>
        <dbReference type="SAM" id="Coils"/>
    </source>
</evidence>
<protein>
    <recommendedName>
        <fullName evidence="2">histidine kinase</fullName>
        <ecNumber evidence="2">2.7.13.3</ecNumber>
    </recommendedName>
</protein>
<evidence type="ECO:0000313" key="7">
    <source>
        <dbReference type="Proteomes" id="UP000198393"/>
    </source>
</evidence>
<organism evidence="6 7">
    <name type="scientific">Ekhidna lutea</name>
    <dbReference type="NCBI Taxonomy" id="447679"/>
    <lineage>
        <taxon>Bacteria</taxon>
        <taxon>Pseudomonadati</taxon>
        <taxon>Bacteroidota</taxon>
        <taxon>Cytophagia</taxon>
        <taxon>Cytophagales</taxon>
        <taxon>Reichenbachiellaceae</taxon>
        <taxon>Ekhidna</taxon>
    </lineage>
</organism>
<keyword evidence="7" id="KW-1185">Reference proteome</keyword>
<comment type="catalytic activity">
    <reaction evidence="1">
        <text>ATP + protein L-histidine = ADP + protein N-phospho-L-histidine.</text>
        <dbReference type="EC" id="2.7.13.3"/>
    </reaction>
</comment>
<dbReference type="SUPFAM" id="SSF55874">
    <property type="entry name" value="ATPase domain of HSP90 chaperone/DNA topoisomerase II/histidine kinase"/>
    <property type="match status" value="1"/>
</dbReference>
<dbReference type="PANTHER" id="PTHR43065">
    <property type="entry name" value="SENSOR HISTIDINE KINASE"/>
    <property type="match status" value="1"/>
</dbReference>
<keyword evidence="4" id="KW-1133">Transmembrane helix</keyword>
<dbReference type="Proteomes" id="UP000198393">
    <property type="component" value="Unassembled WGS sequence"/>
</dbReference>
<keyword evidence="6" id="KW-0808">Transferase</keyword>
<dbReference type="Pfam" id="PF02518">
    <property type="entry name" value="HATPase_c"/>
    <property type="match status" value="1"/>
</dbReference>
<dbReference type="InterPro" id="IPR004358">
    <property type="entry name" value="Sig_transdc_His_kin-like_C"/>
</dbReference>
<feature type="transmembrane region" description="Helical" evidence="4">
    <location>
        <begin position="294"/>
        <end position="316"/>
    </location>
</feature>
<evidence type="ECO:0000256" key="1">
    <source>
        <dbReference type="ARBA" id="ARBA00000085"/>
    </source>
</evidence>
<dbReference type="EMBL" id="FZPD01000008">
    <property type="protein sequence ID" value="SNT40056.1"/>
    <property type="molecule type" value="Genomic_DNA"/>
</dbReference>
<accession>A0A239MBE6</accession>
<dbReference type="InterPro" id="IPR003594">
    <property type="entry name" value="HATPase_dom"/>
</dbReference>
<keyword evidence="6" id="KW-0418">Kinase</keyword>